<evidence type="ECO:0000256" key="2">
    <source>
        <dbReference type="ARBA" id="ARBA00022448"/>
    </source>
</evidence>
<feature type="transmembrane region" description="Helical" evidence="7">
    <location>
        <begin position="209"/>
        <end position="232"/>
    </location>
</feature>
<dbReference type="PROSITE" id="PS50928">
    <property type="entry name" value="ABC_TM1"/>
    <property type="match status" value="1"/>
</dbReference>
<comment type="caution">
    <text evidence="9">The sequence shown here is derived from an EMBL/GenBank/DDBJ whole genome shotgun (WGS) entry which is preliminary data.</text>
</comment>
<dbReference type="SUPFAM" id="SSF161098">
    <property type="entry name" value="MetI-like"/>
    <property type="match status" value="1"/>
</dbReference>
<dbReference type="Pfam" id="PF12911">
    <property type="entry name" value="OppC_N"/>
    <property type="match status" value="1"/>
</dbReference>
<dbReference type="Proteomes" id="UP001284601">
    <property type="component" value="Unassembled WGS sequence"/>
</dbReference>
<name>A0ABU4HKQ7_9ACTN</name>
<proteinExistence type="inferred from homology"/>
<evidence type="ECO:0000259" key="8">
    <source>
        <dbReference type="PROSITE" id="PS50928"/>
    </source>
</evidence>
<dbReference type="CDD" id="cd06261">
    <property type="entry name" value="TM_PBP2"/>
    <property type="match status" value="1"/>
</dbReference>
<evidence type="ECO:0000256" key="6">
    <source>
        <dbReference type="ARBA" id="ARBA00023136"/>
    </source>
</evidence>
<feature type="transmembrane region" description="Helical" evidence="7">
    <location>
        <begin position="264"/>
        <end position="286"/>
    </location>
</feature>
<feature type="transmembrane region" description="Helical" evidence="7">
    <location>
        <begin position="99"/>
        <end position="125"/>
    </location>
</feature>
<dbReference type="InterPro" id="IPR000515">
    <property type="entry name" value="MetI-like"/>
</dbReference>
<dbReference type="InterPro" id="IPR050366">
    <property type="entry name" value="BP-dependent_transpt_permease"/>
</dbReference>
<dbReference type="PANTHER" id="PTHR43386">
    <property type="entry name" value="OLIGOPEPTIDE TRANSPORT SYSTEM PERMEASE PROTEIN APPC"/>
    <property type="match status" value="1"/>
</dbReference>
<keyword evidence="4 7" id="KW-0812">Transmembrane</keyword>
<keyword evidence="10" id="KW-1185">Reference proteome</keyword>
<comment type="subcellular location">
    <subcellularLocation>
        <location evidence="1 7">Cell membrane</location>
        <topology evidence="1 7">Multi-pass membrane protein</topology>
    </subcellularLocation>
</comment>
<organism evidence="9 10">
    <name type="scientific">Conexibacter stalactiti</name>
    <dbReference type="NCBI Taxonomy" id="1940611"/>
    <lineage>
        <taxon>Bacteria</taxon>
        <taxon>Bacillati</taxon>
        <taxon>Actinomycetota</taxon>
        <taxon>Thermoleophilia</taxon>
        <taxon>Solirubrobacterales</taxon>
        <taxon>Conexibacteraceae</taxon>
        <taxon>Conexibacter</taxon>
    </lineage>
</organism>
<keyword evidence="6 7" id="KW-0472">Membrane</keyword>
<dbReference type="InterPro" id="IPR035906">
    <property type="entry name" value="MetI-like_sf"/>
</dbReference>
<evidence type="ECO:0000256" key="5">
    <source>
        <dbReference type="ARBA" id="ARBA00022989"/>
    </source>
</evidence>
<sequence length="311" mass="32568">MSATTPLAASAGPAGPATASTRRGLLATVRGRLNWQLAVGGSVLALIALIALLAPLIAPFDPNRQDLMMVLTSPGDVHWAGTDGIGRDLLSRLMYGARVSLGVAGLGMLVSIVVGVGAGMLAVFGGKWAERIVLRTIDVQLAFPYILLAVAITSAVKPSFGVLVLLMGLAGWAGAARVVRSVALGERGKDYVRAAEMVGASRVRIARKYVFPSVLPSVLVLAPMQMSAMIVFESTLSFLGMGVRPPTPTWGGIMLEGKDYLADAWWITTLTGLAIFVTALSLMLIGDGLQRITGQRIDAIGGTVESREEKS</sequence>
<evidence type="ECO:0000313" key="9">
    <source>
        <dbReference type="EMBL" id="MDW5593898.1"/>
    </source>
</evidence>
<feature type="transmembrane region" description="Helical" evidence="7">
    <location>
        <begin position="145"/>
        <end position="170"/>
    </location>
</feature>
<dbReference type="Pfam" id="PF00528">
    <property type="entry name" value="BPD_transp_1"/>
    <property type="match status" value="1"/>
</dbReference>
<dbReference type="InterPro" id="IPR025966">
    <property type="entry name" value="OppC_N"/>
</dbReference>
<dbReference type="PANTHER" id="PTHR43386:SF1">
    <property type="entry name" value="D,D-DIPEPTIDE TRANSPORT SYSTEM PERMEASE PROTEIN DDPC-RELATED"/>
    <property type="match status" value="1"/>
</dbReference>
<comment type="similarity">
    <text evidence="7">Belongs to the binding-protein-dependent transport system permease family.</text>
</comment>
<evidence type="ECO:0000256" key="7">
    <source>
        <dbReference type="RuleBase" id="RU363032"/>
    </source>
</evidence>
<reference evidence="9 10" key="2">
    <citation type="submission" date="2023-10" db="EMBL/GenBank/DDBJ databases">
        <authorList>
            <person name="Han X.F."/>
        </authorList>
    </citation>
    <scope>NUCLEOTIDE SEQUENCE [LARGE SCALE GENOMIC DNA]</scope>
    <source>
        <strain evidence="9 10">KCTC 39840</strain>
    </source>
</reference>
<reference evidence="10" key="1">
    <citation type="submission" date="2023-07" db="EMBL/GenBank/DDBJ databases">
        <title>Conexibacter stalactiti sp. nov., isolated from stalactites in a lava cave and emended description of the genus Conexibacter.</title>
        <authorList>
            <person name="Lee S.D."/>
        </authorList>
    </citation>
    <scope>NUCLEOTIDE SEQUENCE [LARGE SCALE GENOMIC DNA]</scope>
    <source>
        <strain evidence="10">KCTC 39840</strain>
    </source>
</reference>
<keyword evidence="5 7" id="KW-1133">Transmembrane helix</keyword>
<evidence type="ECO:0000256" key="3">
    <source>
        <dbReference type="ARBA" id="ARBA00022475"/>
    </source>
</evidence>
<protein>
    <submittedName>
        <fullName evidence="9">ABC transporter permease</fullName>
    </submittedName>
</protein>
<feature type="domain" description="ABC transmembrane type-1" evidence="8">
    <location>
        <begin position="97"/>
        <end position="286"/>
    </location>
</feature>
<evidence type="ECO:0000313" key="10">
    <source>
        <dbReference type="Proteomes" id="UP001284601"/>
    </source>
</evidence>
<dbReference type="Gene3D" id="1.10.3720.10">
    <property type="entry name" value="MetI-like"/>
    <property type="match status" value="1"/>
</dbReference>
<keyword evidence="3" id="KW-1003">Cell membrane</keyword>
<dbReference type="RefSeq" id="WP_318596157.1">
    <property type="nucleotide sequence ID" value="NZ_JAWSTH010000010.1"/>
</dbReference>
<evidence type="ECO:0000256" key="1">
    <source>
        <dbReference type="ARBA" id="ARBA00004651"/>
    </source>
</evidence>
<keyword evidence="2 7" id="KW-0813">Transport</keyword>
<feature type="transmembrane region" description="Helical" evidence="7">
    <location>
        <begin position="35"/>
        <end position="58"/>
    </location>
</feature>
<evidence type="ECO:0000256" key="4">
    <source>
        <dbReference type="ARBA" id="ARBA00022692"/>
    </source>
</evidence>
<accession>A0ABU4HKQ7</accession>
<gene>
    <name evidence="9" type="ORF">R7226_06105</name>
</gene>
<dbReference type="EMBL" id="JAWSTH010000010">
    <property type="protein sequence ID" value="MDW5593898.1"/>
    <property type="molecule type" value="Genomic_DNA"/>
</dbReference>